<dbReference type="EMBL" id="QUAK01000005">
    <property type="protein sequence ID" value="RFU88644.1"/>
    <property type="molecule type" value="Genomic_DNA"/>
</dbReference>
<feature type="chain" id="PRO_5044585532" description="Glycosyl hydrolase-like 10 domain-containing protein" evidence="2">
    <location>
        <begin position="21"/>
        <end position="413"/>
    </location>
</feature>
<dbReference type="Pfam" id="PF02638">
    <property type="entry name" value="GHL10"/>
    <property type="match status" value="1"/>
</dbReference>
<evidence type="ECO:0000313" key="6">
    <source>
        <dbReference type="Proteomes" id="UP000263094"/>
    </source>
</evidence>
<dbReference type="Gene3D" id="3.20.20.80">
    <property type="entry name" value="Glycosidases"/>
    <property type="match status" value="1"/>
</dbReference>
<reference evidence="4 6" key="1">
    <citation type="submission" date="2018-08" db="EMBL/GenBank/DDBJ databases">
        <title>Isolation, diversity and antifungal activity of Actinobacteria from wheat.</title>
        <authorList>
            <person name="Han C."/>
        </authorList>
    </citation>
    <scope>NUCLEOTIDE SEQUENCE [LARGE SCALE GENOMIC DNA]</scope>
    <source>
        <strain evidence="4 6">NEAU-YY421</strain>
    </source>
</reference>
<organism evidence="4 6">
    <name type="scientific">Streptomyces triticagri</name>
    <dbReference type="NCBI Taxonomy" id="2293568"/>
    <lineage>
        <taxon>Bacteria</taxon>
        <taxon>Bacillati</taxon>
        <taxon>Actinomycetota</taxon>
        <taxon>Actinomycetes</taxon>
        <taxon>Kitasatosporales</taxon>
        <taxon>Streptomycetaceae</taxon>
        <taxon>Streptomyces</taxon>
    </lineage>
</organism>
<dbReference type="PANTHER" id="PTHR43405">
    <property type="entry name" value="GLYCOSYL HYDROLASE DIGH"/>
    <property type="match status" value="1"/>
</dbReference>
<proteinExistence type="predicted"/>
<feature type="signal peptide" evidence="2">
    <location>
        <begin position="1"/>
        <end position="20"/>
    </location>
</feature>
<keyword evidence="1 2" id="KW-0732">Signal</keyword>
<protein>
    <recommendedName>
        <fullName evidence="3">Glycosyl hydrolase-like 10 domain-containing protein</fullName>
    </recommendedName>
</protein>
<dbReference type="OrthoDB" id="9773203at2"/>
<dbReference type="SUPFAM" id="SSF51445">
    <property type="entry name" value="(Trans)glycosidases"/>
    <property type="match status" value="1"/>
</dbReference>
<evidence type="ECO:0000256" key="1">
    <source>
        <dbReference type="ARBA" id="ARBA00022729"/>
    </source>
</evidence>
<evidence type="ECO:0000313" key="4">
    <source>
        <dbReference type="EMBL" id="RFU88546.1"/>
    </source>
</evidence>
<evidence type="ECO:0000259" key="3">
    <source>
        <dbReference type="Pfam" id="PF02638"/>
    </source>
</evidence>
<dbReference type="Proteomes" id="UP000263094">
    <property type="component" value="Unassembled WGS sequence"/>
</dbReference>
<evidence type="ECO:0000313" key="5">
    <source>
        <dbReference type="EMBL" id="RFU88644.1"/>
    </source>
</evidence>
<accession>A0A372MCA6</accession>
<evidence type="ECO:0000256" key="2">
    <source>
        <dbReference type="SAM" id="SignalP"/>
    </source>
</evidence>
<dbReference type="EMBL" id="QUAK01000008">
    <property type="protein sequence ID" value="RFU88546.1"/>
    <property type="molecule type" value="Genomic_DNA"/>
</dbReference>
<name>A0A372MCA6_9ACTN</name>
<dbReference type="InterPro" id="IPR017853">
    <property type="entry name" value="GH"/>
</dbReference>
<comment type="caution">
    <text evidence="4">The sequence shown here is derived from an EMBL/GenBank/DDBJ whole genome shotgun (WGS) entry which is preliminary data.</text>
</comment>
<feature type="domain" description="Glycosyl hydrolase-like 10" evidence="3">
    <location>
        <begin position="41"/>
        <end position="357"/>
    </location>
</feature>
<dbReference type="AlphaFoldDB" id="A0A372MCA6"/>
<keyword evidence="6" id="KW-1185">Reference proteome</keyword>
<dbReference type="InterPro" id="IPR003790">
    <property type="entry name" value="GHL10"/>
</dbReference>
<dbReference type="RefSeq" id="WP_128553941.1">
    <property type="nucleotide sequence ID" value="NZ_QUAK01000005.1"/>
</dbReference>
<dbReference type="InterPro" id="IPR052177">
    <property type="entry name" value="Divisome_Glycosyl_Hydrolase"/>
</dbReference>
<dbReference type="PANTHER" id="PTHR43405:SF1">
    <property type="entry name" value="GLYCOSYL HYDROLASE DIGH"/>
    <property type="match status" value="1"/>
</dbReference>
<sequence length="413" mass="46473">MTRRGFTVAAAAALTGIATAGDAAAGARRPQVPGPATGHSEFRGMWLASVDNRDWPTAPGQSAEQQRAELTGFLDTAVDRRLNAVILQVRPTADALWSSPYEPWSDVLTGTQGRDPGWDPLGTAVEEAHRRGLELHAWFNPYRVALHTDPGKLAPDHPARVHPDWVLPYGGKLYYDPGIPAVRRFVQDAMLDAVRRYPIDAVHWDDYFYPYPVEGEVFDDDATYRRYGAGFPDKAAWRRDNTDRLVCEMSERIRRERPGVRFGISPFGVWRNKATDPEGSDTTAGVQTYDDLHADTRQWIRNGWIDYIAPQLYWNIGFEAADYAKLLPWWAETVRGTGVQLVVGEALYKAGDPEQPEPWQDPAELSRHLTLAKDFPEVRGHAYFSGTEIAQDPTDAMARVVRDHYLRPVRPPR</sequence>
<gene>
    <name evidence="5" type="ORF">DY218_00725</name>
    <name evidence="4" type="ORF">DY218_00880</name>
</gene>